<keyword evidence="1" id="KW-0436">Ligase</keyword>
<evidence type="ECO:0000313" key="7">
    <source>
        <dbReference type="EMBL" id="CAB4910493.1"/>
    </source>
</evidence>
<evidence type="ECO:0000259" key="4">
    <source>
        <dbReference type="PROSITE" id="PS50975"/>
    </source>
</evidence>
<protein>
    <submittedName>
        <fullName evidence="8">Unannotated protein</fullName>
    </submittedName>
</protein>
<dbReference type="AlphaFoldDB" id="A0A6J7NM33"/>
<dbReference type="InterPro" id="IPR051538">
    <property type="entry name" value="Acyl-CoA_Synth/Transferase"/>
</dbReference>
<evidence type="ECO:0000256" key="2">
    <source>
        <dbReference type="ARBA" id="ARBA00022741"/>
    </source>
</evidence>
<reference evidence="8" key="1">
    <citation type="submission" date="2020-05" db="EMBL/GenBank/DDBJ databases">
        <authorList>
            <person name="Chiriac C."/>
            <person name="Salcher M."/>
            <person name="Ghai R."/>
            <person name="Kavagutti S V."/>
        </authorList>
    </citation>
    <scope>NUCLEOTIDE SEQUENCE</scope>
</reference>
<feature type="domain" description="ATP-grasp" evidence="4">
    <location>
        <begin position="488"/>
        <end position="541"/>
    </location>
</feature>
<dbReference type="InterPro" id="IPR013815">
    <property type="entry name" value="ATP_grasp_subdomain_1"/>
</dbReference>
<name>A0A6J7NM33_9ZZZZ</name>
<organism evidence="8">
    <name type="scientific">freshwater metagenome</name>
    <dbReference type="NCBI Taxonomy" id="449393"/>
    <lineage>
        <taxon>unclassified sequences</taxon>
        <taxon>metagenomes</taxon>
        <taxon>ecological metagenomes</taxon>
    </lineage>
</organism>
<dbReference type="Pfam" id="PF13380">
    <property type="entry name" value="CoA_binding_2"/>
    <property type="match status" value="1"/>
</dbReference>
<dbReference type="EMBL" id="CAFABA010000025">
    <property type="protein sequence ID" value="CAB4823629.1"/>
    <property type="molecule type" value="Genomic_DNA"/>
</dbReference>
<gene>
    <name evidence="5" type="ORF">UFOPK2754_01992</name>
    <name evidence="6" type="ORF">UFOPK3139_00863</name>
    <name evidence="7" type="ORF">UFOPK3543_01467</name>
    <name evidence="8" type="ORF">UFOPK3967_01043</name>
</gene>
<dbReference type="PROSITE" id="PS50975">
    <property type="entry name" value="ATP_GRASP"/>
    <property type="match status" value="1"/>
</dbReference>
<dbReference type="InterPro" id="IPR011761">
    <property type="entry name" value="ATP-grasp"/>
</dbReference>
<dbReference type="GO" id="GO:0016874">
    <property type="term" value="F:ligase activity"/>
    <property type="evidence" value="ECO:0007669"/>
    <property type="project" value="UniProtKB-KW"/>
</dbReference>
<sequence length="704" mass="74557">MAQQRTDLDHFFNPNGTVIIGRVDGAATATVESLHERYDRFGKRWYLVNPKGGVVAGSIPIYTSVLDIAEDIELAVINVNPAAVPAIIDQVGEKGIKYALVFTSGFSEVGPEGAAIERDLGERAAKWGIRVFGPNTNTNAFEPMPDAPGNRGGKIGLLTQSGHNGRPLVQGGEFGVGFSRWVPTGNEVDLELGDFLEYFAYDPDTQVIGAYVEGFKSAHQLRIALQAANDNDKPVVMLKIGETEAGARMASSHTGHLTGSDAVVNGLFAQHAVTRVGDLDELLDTAALFSKLPKNVGPNVCMYSISGGSGTLMMEQAEKCGIALPELTEDTQRKLHEIIPAYLTVSNPVDNGGSLVLSITQEKRLEILDLVANDPNVDVIVVGLTAPLGPMTEALANDVRVWAPTAPVPVIVTWNSYKIEEPAFTDVVMSGVPTFRSFRNCFRAMRAYYDYQERRPALHRRTAGEATLSPAAAAALEGGGTLDADSARVLLESFGIPLVGEHVASTVDDAVAAAERFGYPVVMKIASADFPHKSDVGLVTVGVADADAVRATFAEFVARAQSIKPSARIDGVLVQQMVREGTEMIVGITHDSQLGAAVMVGTGGIFAEVLRDVAVRPLPLDEQDAREMIDSLRGVALLRGARGRAPGDIDALVQVILSVARLAEACGDQLAELDLNPVIVSATGAVAVDNLVVANDGSAPAAGH</sequence>
<evidence type="ECO:0000313" key="8">
    <source>
        <dbReference type="EMBL" id="CAB4991673.1"/>
    </source>
</evidence>
<dbReference type="FunFam" id="3.30.1490.20:FF:000020">
    <property type="entry name" value="Protein lysine acetyltransferase"/>
    <property type="match status" value="1"/>
</dbReference>
<evidence type="ECO:0000313" key="5">
    <source>
        <dbReference type="EMBL" id="CAB4754314.1"/>
    </source>
</evidence>
<dbReference type="SUPFAM" id="SSF56059">
    <property type="entry name" value="Glutathione synthetase ATP-binding domain-like"/>
    <property type="match status" value="1"/>
</dbReference>
<proteinExistence type="predicted"/>
<dbReference type="Gene3D" id="3.40.50.261">
    <property type="entry name" value="Succinyl-CoA synthetase domains"/>
    <property type="match status" value="2"/>
</dbReference>
<dbReference type="PANTHER" id="PTHR43334">
    <property type="entry name" value="ACETATE--COA LIGASE [ADP-FORMING]"/>
    <property type="match status" value="1"/>
</dbReference>
<dbReference type="InterPro" id="IPR003781">
    <property type="entry name" value="CoA-bd"/>
</dbReference>
<dbReference type="EMBL" id="CAFBMH010000049">
    <property type="protein sequence ID" value="CAB4910493.1"/>
    <property type="molecule type" value="Genomic_DNA"/>
</dbReference>
<dbReference type="SMART" id="SM00881">
    <property type="entry name" value="CoA_binding"/>
    <property type="match status" value="1"/>
</dbReference>
<dbReference type="Gene3D" id="3.30.470.20">
    <property type="entry name" value="ATP-grasp fold, B domain"/>
    <property type="match status" value="1"/>
</dbReference>
<dbReference type="EMBL" id="CAFBOS010000050">
    <property type="protein sequence ID" value="CAB4991673.1"/>
    <property type="molecule type" value="Genomic_DNA"/>
</dbReference>
<dbReference type="InterPro" id="IPR036291">
    <property type="entry name" value="NAD(P)-bd_dom_sf"/>
</dbReference>
<dbReference type="Pfam" id="PF13607">
    <property type="entry name" value="Succ_CoA_lig"/>
    <property type="match status" value="1"/>
</dbReference>
<dbReference type="PANTHER" id="PTHR43334:SF1">
    <property type="entry name" value="3-HYDROXYPROPIONATE--COA LIGASE [ADP-FORMING]"/>
    <property type="match status" value="1"/>
</dbReference>
<dbReference type="SUPFAM" id="SSF52210">
    <property type="entry name" value="Succinyl-CoA synthetase domains"/>
    <property type="match status" value="2"/>
</dbReference>
<dbReference type="Gene3D" id="3.30.1490.20">
    <property type="entry name" value="ATP-grasp fold, A domain"/>
    <property type="match status" value="1"/>
</dbReference>
<dbReference type="Gene3D" id="3.40.50.720">
    <property type="entry name" value="NAD(P)-binding Rossmann-like Domain"/>
    <property type="match status" value="1"/>
</dbReference>
<keyword evidence="2" id="KW-0547">Nucleotide-binding</keyword>
<accession>A0A6J7NM33</accession>
<keyword evidence="3" id="KW-0067">ATP-binding</keyword>
<dbReference type="Pfam" id="PF13549">
    <property type="entry name" value="ATP-grasp_5"/>
    <property type="match status" value="1"/>
</dbReference>
<dbReference type="InterPro" id="IPR032875">
    <property type="entry name" value="Succ_CoA_lig_flav_dom"/>
</dbReference>
<dbReference type="EMBL" id="CAEZYR010000076">
    <property type="protein sequence ID" value="CAB4754314.1"/>
    <property type="molecule type" value="Genomic_DNA"/>
</dbReference>
<dbReference type="InterPro" id="IPR016102">
    <property type="entry name" value="Succinyl-CoA_synth-like"/>
</dbReference>
<evidence type="ECO:0000256" key="1">
    <source>
        <dbReference type="ARBA" id="ARBA00022598"/>
    </source>
</evidence>
<dbReference type="SUPFAM" id="SSF51735">
    <property type="entry name" value="NAD(P)-binding Rossmann-fold domains"/>
    <property type="match status" value="1"/>
</dbReference>
<dbReference type="GO" id="GO:0005524">
    <property type="term" value="F:ATP binding"/>
    <property type="evidence" value="ECO:0007669"/>
    <property type="project" value="UniProtKB-KW"/>
</dbReference>
<evidence type="ECO:0000256" key="3">
    <source>
        <dbReference type="ARBA" id="ARBA00022840"/>
    </source>
</evidence>
<dbReference type="GO" id="GO:0046872">
    <property type="term" value="F:metal ion binding"/>
    <property type="evidence" value="ECO:0007669"/>
    <property type="project" value="InterPro"/>
</dbReference>
<evidence type="ECO:0000313" key="6">
    <source>
        <dbReference type="EMBL" id="CAB4823629.1"/>
    </source>
</evidence>